<dbReference type="RefSeq" id="WP_094481618.1">
    <property type="nucleotide sequence ID" value="NZ_JACKSC010000363.1"/>
</dbReference>
<evidence type="ECO:0000313" key="2">
    <source>
        <dbReference type="Proteomes" id="UP000216063"/>
    </source>
</evidence>
<keyword evidence="2" id="KW-1185">Reference proteome</keyword>
<proteinExistence type="predicted"/>
<dbReference type="Proteomes" id="UP000216063">
    <property type="component" value="Unassembled WGS sequence"/>
</dbReference>
<comment type="caution">
    <text evidence="1">The sequence shown here is derived from an EMBL/GenBank/DDBJ whole genome shotgun (WGS) entry which is preliminary data.</text>
</comment>
<organism evidence="1 2">
    <name type="scientific">Mycolicibacterium sphagni</name>
    <dbReference type="NCBI Taxonomy" id="1786"/>
    <lineage>
        <taxon>Bacteria</taxon>
        <taxon>Bacillati</taxon>
        <taxon>Actinomycetota</taxon>
        <taxon>Actinomycetes</taxon>
        <taxon>Mycobacteriales</taxon>
        <taxon>Mycobacteriaceae</taxon>
        <taxon>Mycolicibacterium</taxon>
    </lineage>
</organism>
<dbReference type="AlphaFoldDB" id="A0A255DH02"/>
<protein>
    <submittedName>
        <fullName evidence="1">Uncharacterized protein</fullName>
    </submittedName>
</protein>
<reference evidence="1 2" key="1">
    <citation type="submission" date="2017-07" db="EMBL/GenBank/DDBJ databases">
        <title>The new phylogeny of genus Mycobacterium.</title>
        <authorList>
            <person name="Tortoli E."/>
            <person name="Trovato A."/>
            <person name="Cirillo D.M."/>
        </authorList>
    </citation>
    <scope>NUCLEOTIDE SEQUENCE [LARGE SCALE GENOMIC DNA]</scope>
    <source>
        <strain evidence="1 2">ATCC 33027</strain>
    </source>
</reference>
<evidence type="ECO:0000313" key="1">
    <source>
        <dbReference type="EMBL" id="OYN77931.1"/>
    </source>
</evidence>
<accession>A0A255DH02</accession>
<gene>
    <name evidence="1" type="ORF">CG716_16850</name>
</gene>
<dbReference type="EMBL" id="NOZR01000014">
    <property type="protein sequence ID" value="OYN77931.1"/>
    <property type="molecule type" value="Genomic_DNA"/>
</dbReference>
<name>A0A255DH02_9MYCO</name>
<dbReference type="OrthoDB" id="10008589at2"/>
<sequence>MGSTGEQHAAGGDAYDSMQRHLLLIVATNALRGAAAPGQFDAEVDSQALAEAMAGAYLQAKARTGVGEKFGYQLGASAAVMLVGDLRSIFPGRMPEPGPPLSAFAYRGYPAGAAFSVAMAVTEAFADVILPVWSQPESRDHFLDLISEIIADPEYPPRSAVTSLVNCLREFRQADEQLAPGPQGTAAAATPRTIPWRPIGIAAVATAAALALLAWMIPAIPHAFTGAGTTTAGQSPTDDIPLPPGAPTSVALAQRLPNTLVQLFAFVEGEGPARESQTAPGVLPAVAPAVLRINGRLVFELWLSIRDKNLPPDQLSLSVYGTAPTVVTDSRLMDNGQPGNAEPHLDAGDFIPVHAIDKDGAPTIYRFVLSAPPDRTTVGYWCGYTPKPVQILITTSDNASAATTTYPVYVLRDKDC</sequence>